<dbReference type="InterPro" id="IPR011050">
    <property type="entry name" value="Pectin_lyase_fold/virulence"/>
</dbReference>
<evidence type="ECO:0000256" key="3">
    <source>
        <dbReference type="ARBA" id="ARBA00022729"/>
    </source>
</evidence>
<organism evidence="7 8">
    <name type="scientific">Pseudomonas vanderleydeniana</name>
    <dbReference type="NCBI Taxonomy" id="2745495"/>
    <lineage>
        <taxon>Bacteria</taxon>
        <taxon>Pseudomonadati</taxon>
        <taxon>Pseudomonadota</taxon>
        <taxon>Gammaproteobacteria</taxon>
        <taxon>Pseudomonadales</taxon>
        <taxon>Pseudomonadaceae</taxon>
        <taxon>Pseudomonas</taxon>
    </lineage>
</organism>
<keyword evidence="4" id="KW-0175">Coiled coil</keyword>
<feature type="coiled-coil region" evidence="4">
    <location>
        <begin position="76"/>
        <end position="103"/>
    </location>
</feature>
<dbReference type="InterPro" id="IPR012334">
    <property type="entry name" value="Pectin_lyas_fold"/>
</dbReference>
<dbReference type="PANTHER" id="PTHR12338:SF8">
    <property type="entry name" value="HEME_HEMOPEXIN-BINDING PROTEIN"/>
    <property type="match status" value="1"/>
</dbReference>
<name>A0A9E6TNX9_9PSED</name>
<accession>A0A9E6TNX9</accession>
<evidence type="ECO:0000256" key="4">
    <source>
        <dbReference type="SAM" id="Coils"/>
    </source>
</evidence>
<dbReference type="Proteomes" id="UP000634530">
    <property type="component" value="Chromosome"/>
</dbReference>
<dbReference type="Pfam" id="PF05860">
    <property type="entry name" value="TPS"/>
    <property type="match status" value="1"/>
</dbReference>
<feature type="domain" description="Filamentous haemagglutinin FhaB/tRNA nuclease CdiA-like TPS" evidence="6">
    <location>
        <begin position="133"/>
        <end position="247"/>
    </location>
</feature>
<evidence type="ECO:0000313" key="8">
    <source>
        <dbReference type="Proteomes" id="UP000634530"/>
    </source>
</evidence>
<evidence type="ECO:0000256" key="5">
    <source>
        <dbReference type="SAM" id="MobiDB-lite"/>
    </source>
</evidence>
<dbReference type="RefSeq" id="WP_186684851.1">
    <property type="nucleotide sequence ID" value="NZ_CP077093.1"/>
</dbReference>
<proteinExistence type="predicted"/>
<evidence type="ECO:0000259" key="6">
    <source>
        <dbReference type="SMART" id="SM00912"/>
    </source>
</evidence>
<evidence type="ECO:0000313" key="7">
    <source>
        <dbReference type="EMBL" id="QXI25843.1"/>
    </source>
</evidence>
<sequence>MLRCKPSARLNARRHDDASSILRLKPLAHAIALLMVAGSAQAETAFSSAWFTNKGANLSATAARNNSGQIPGIPTLAEQGRANQQLQRSISNLNSTVAAIAAQQAAQAAGRQAALGQLSNIPDGLGKGGLQVDNSLTQGWLNAKAPTQTQAGGKTTVTIEQTADKAILNWETFNVGRNTTVDFQQQSNWAVLNRVNDPLARPSEIQGQVKGNGTVMIMNRNGVVFSGSSQVNVRNLVAAAATITDDQFTQRGIYVDTNGTQPTFTDAAGKVEVQRGAIIQTLAPTSSTESGGYALLLGSEVENAGTIVTAKGQTTLAAGDSFYIRRGVGTSSNQRSTTRGNEVATSLKAGSTAGKVTNSGLIMASTGDITLTGHQVQQNGVALASTSVDTRGTIHLLNSATDTTGSVTLGQGSTTAILLENTDTTALDSQRNNGLSGLDGLPNTLITGFFNNLSTVSDRTDQSRIEIVSGGNVDFQNGSITLATGGQVAVSAAQRSLVRDGAVVDVSGAVGVKVSMESNNIKINVQGNEQRDAPVNRDGGKLINNDVWVDLRELVFVPAGTNGYATDRWYTAGGLLEVGGYLGTQGHSIGEWMAQGGTLTFTGKDVVTQQGAQLNLSGGTVDVQAGYIQQTWLKGPDGRLYELSRAPGDILYSGIYKGFESSSARWGQTEYFYNPMIAQQQRYESGYTVGRDAGKLVIGTSNAVLEGQIVSEVFKGDRQNLAPNLNLDGYQQSRNAVPQRAQLIFGKYTPIYDKTTGTLRYSLDAMADQVQIGEGVEQIAAGLDLDTALPANRQGTMYLDSDQLNGFQLGAIKVAAKQQIQVNGDLTVGNGGDITLYGPQVRVNANLTAHSGSLRLGNVLNQVSSANPTQGLIDQIIQPPTGQKAVVDIATGMKLDTSGLWSNLALDGDNSRLPYINGGSVSLRSSGDVMFRAGSLVDVSSGAAILNNRKLSGGKGGDVTLAANLGNSTAVGNLTLDGELRGYGVNGGGTLKLQAGKVQIGNSPTPTAAGTLQLAGDFFNKGFSAYDITGNQGLTVTDNTQVAVTMPVYRLGEQAGDTPSGASPATLLERWTPELYQNDAAKGVLTQRKGASLSLNAGTVQSAAADMANTALTVGRGAVISVDPGQSIALNSIGQLTLDGTLNAWGGKVSLGGIKPADQDVDKVNAIGHGRSIWLGEHALIDVAARAATGTDAAGRTYGVVRNGGQISIGGDLDPVTGIAKAADLFVVVREGARLEASGTQALLDIPGQGSTLVASNGGSIAFASNNGLYLDGSFNARAGGVGAAGGTLSVALETPGYLKSSVTDRVLQVRDLVIGQTRQSVALADTPEGAAGSLSYGHGALGVDQVGAGGFDNLALLSNGLISFDGDVSLNMGQSLRLYSGALAMTEGAADRSHVNLSAPYLLLGGLLAKPDSRDLYTSPILPAKGNPSQRATQAIFTTNSSILDVRGSVVFGTKTSIRQANGALADFERRGFDRVDLNSQGDLRFLAGTVEDAIVKRINTQLLTQGDMTLRAAQIYPGTGVGARVVAGYGWGQDSNGMLFDPARTLTIARTSDAAPAIPYSAFGYLQLTAANIVQGGVVRAPLGLLEIGTSAPDSLIGRTTSVKLMPGSLTSVSGKGLVLPYGGTFDGQTYRYAGKEVVFLGQGGTPTNNAGLQVGVSLGGQSVAVLPDATLDLSGGGDLLGAGFISGRGGSTDARFNPLVQIGADGSFTLPGLATNPIYAIVPGVQPGYAPIAPEGGAVDPMLGQQITIGAGVPGLAAGTYTLMPSTYALLPGAFRVELNGLASGGSTGITQLLNNGSWATSGRLSIANTGINNAVASQIILTSGDVLRRYSQYNETSYAQFALADAVRLGVPRAMLAADAKTLKLDLLKGGGENAFSFEGIGKFEAAPGGYGGTVAVLGNGGAQIEIVGAGQQATPQFDGVTLDAQSLNSLAAARLTIGGLATVLYGQGGNIIQMSNTSKSIVLRDGATLSAPEVFLVSSTGDIVLEQGASINALGHGNAAYDARDGFIYSVANMLAVSNGLLNVQLLEDTQGGGILIGKCTSAPCAGHTELYSQGSIVAATSGDFQLDDQVRYGTRHLTLALNNINVGSPEALLGAATGGRLPSGLTLNQAVLDRLLKGDSQYGAPALETLQLSARDAFNFYGTTTLDTYDAQTGKSRLSNLMLSTPAIYGAGGAADVATIHTANLIWQGSDKPAGSVIAGGAGTGSGRLDIKAERIEFGYGDFAQPNTVKSFDRLVLGFTNVNLNASERITANHKGSLSVYQSQGAYEAGKGFQYSGGNLNILTPLMTGEAGSVNRITAGGAIDVSSSGAVVGEVKGQGAELALQGSSIRLASAVVLPSGKVSLGATGDVVLTDDALIDVAGRAIVFNDVTKYGWGGSVKLESRNGNIHQASGSRIDLSAKYNQAGTLSAVALDALAGIVDLQGRILGSSSGYYDAGGTLMPYTAGGVEIQAQRLGTTGTLTEQFAALNQRLNDGQVTGSRSFQLKQGDLTIGDGLKAGDVTVSIDNGSLRVNGTVDASGERVGSIRLSAKNGLTLDGSAVLDAHGTRLRVDSYGKIIDSPNRAIVELNSGNGQLTLGSGARIDLRHGTDVALGNLPGQNDGRARGTLELNAPRLGGVTGGDIAIDASGPLTIQGARSIAVNGTWRYDDAAYGTDPAASGRPYQIIDQAYLDAKHLQSTAFINAALANSSLMQGKLAGLNNATYADAFHLRPGVEIVSATPDGDLVVQGDIDLSGYRYASVNPNTRKTGVYGSGEVGSLTFRAGGDLNIYGSINDGFAPPPATQDDKGWTLLPGIDINGGDTVVPGAGVTLADGTTFPGGVTLNYDLPIKGLQLASGTRLPVSAVLDQALSLPAGTVLAADVRDASGNVLFAAGTLLSQSQTLAAGTQLDAGSILPMAANFKALTWPRGVPLPGVAGTKQTVVLNGNQVLSRGALIPSGTDVKLLAGVESIQLRPEVSGRQGQIWAIAPMLAEGSQSWSLRLVAGADTEAADSRIVRPHPVNGDLHLADTHYGMFGKAKPGGYVWTEEGSLNWAGDTSLVGQPIDFDAIGYPGLCTDNPTFCKAATSYVWTEEGSLNWAGDTSLAGQPIDFDAIGYPELCTENPTFCKAIGQSQLVAGSQRFSVIRTGTGDLELLAGGDLKMESLYGVYTAGHSSTATSINDPYNQARARGTSGTVLGDAFGGYEDLVNGSATSVYRAWYPDSGGNLILKVGGNLTGNTMDRVLTGVGRPNSADLGYDTANVGNWLWRQGSGSVNTGGQAQPTAWWINFGTYTNTAALGGSNADQMVGFTGFGTLGGGDVDVQVAGDAGILNPLSGSVLASSVNPRSQGLVVAVGSTGRVAADGSVQMTGGGDLSLRVGGALNPGSDVVLGQQNGMLVDLRGNAQLAGAALGSVALTYGIGVGFLAPGEVRALDPTRSTRAISAGGMTLVPGDATFSVSTLGDLVVQNVQDPGRASSMNATPFSRGGVNGMGQSWFSLWTEHTAIDLFSAGGNLTPYTDGTGTDAAVVYPSILRAIAANGSLYYGKAASSQLKDLDYRAPLLLAPSVTGELQFLAGDSIYASGFSVSRSGAASETMATPWRPAFAGLINGSVVVNGNNLSTDGNLAQAPAVLPLFAFGPETASNEMPIHGLPSRFYALNGDLLGVTSGRIISFQTGTPRLGQTWYEGAGPVWMMAGRDIVSSGTALGSSDSGMTDINKYTSTGNLFVHNNPNDVSIVSAGRDILYSNFTVAGPGTLELTAGRNILMEDKASITSIGAVVPGDSRPGSSIVMQAGFGANGVDYLRFVQTYLNPDNLAQAGQSLSGGKVAKTYEVELVAWLAERYGFSGTAEQARLYYATLSPEQQRIFAREVYFAELKAAGREYNQVGGPRQGSYVRGREAIALLFPQTDVAGNPITYQGDITLFGGAGVHTDFGGNIQMLTPGGGQVFGIEGAAPPSTAGVITQGSGNIQLYSLDSILLGQSRIMTTFGGSIAAWSAAGDINAGRGSKTTVVYTPPKRIYDNWGNVTLSPSVPSTGAGIATLNPIPEIAPGDIDLIAPQGTIDAGEAGIRVSGNVNIAALQVVNAANIQTQGKSSGVPMTASINTGAMTAASSAGAAASQAAEDAARAQQQASKQDRPSVFTVEVLGFGSEPVTPSRDSASHTPAYNPDSPVQVLGAGPLSEQARLRLTDEERGNLTL</sequence>
<dbReference type="InterPro" id="IPR008638">
    <property type="entry name" value="FhaB/CdiA-like_TPS"/>
</dbReference>
<feature type="region of interest" description="Disordered" evidence="5">
    <location>
        <begin position="4136"/>
        <end position="4162"/>
    </location>
</feature>
<dbReference type="InterPro" id="IPR021026">
    <property type="entry name" value="Filamn_hemagglutn_DUF3739"/>
</dbReference>
<dbReference type="KEGG" id="pvw:HU752_017885"/>
<reference evidence="7 8" key="1">
    <citation type="journal article" date="2020" name="Microorganisms">
        <title>Reliable Identification of Environmental Pseudomonas Isolates Using the rpoD Gene.</title>
        <authorList>
            <consortium name="The Broad Institute Genome Sequencing Platform"/>
            <person name="Girard L."/>
            <person name="Lood C."/>
            <person name="Rokni-Zadeh H."/>
            <person name="van Noort V."/>
            <person name="Lavigne R."/>
            <person name="De Mot R."/>
        </authorList>
    </citation>
    <scope>NUCLEOTIDE SEQUENCE [LARGE SCALE GENOMIC DNA]</scope>
    <source>
        <strain evidence="7 8">RW8P3</strain>
    </source>
</reference>
<dbReference type="Gene3D" id="2.160.20.10">
    <property type="entry name" value="Single-stranded right-handed beta-helix, Pectin lyase-like"/>
    <property type="match status" value="2"/>
</dbReference>
<keyword evidence="2" id="KW-0964">Secreted</keyword>
<comment type="subcellular location">
    <subcellularLocation>
        <location evidence="1">Secreted</location>
    </subcellularLocation>
</comment>
<dbReference type="EMBL" id="CP077093">
    <property type="protein sequence ID" value="QXI25843.1"/>
    <property type="molecule type" value="Genomic_DNA"/>
</dbReference>
<keyword evidence="3" id="KW-0732">Signal</keyword>
<dbReference type="InterPro" id="IPR050909">
    <property type="entry name" value="Bact_Autotransporter_VF"/>
</dbReference>
<dbReference type="Pfam" id="PF12545">
    <property type="entry name" value="DUF3739"/>
    <property type="match status" value="1"/>
</dbReference>
<dbReference type="GO" id="GO:0005576">
    <property type="term" value="C:extracellular region"/>
    <property type="evidence" value="ECO:0007669"/>
    <property type="project" value="UniProtKB-SubCell"/>
</dbReference>
<reference evidence="7 8" key="2">
    <citation type="journal article" date="2021" name="Microorganisms">
        <title>The Ever-Expanding Pseudomonas Genus: Description of 43 New Species and Partition of the Pseudomonas putida Group.</title>
        <authorList>
            <person name="Girard L."/>
            <person name="Lood C."/>
            <person name="Hofte M."/>
            <person name="Vandamme P."/>
            <person name="Rokni-Zadeh H."/>
            <person name="van Noort V."/>
            <person name="Lavigne R."/>
            <person name="De Mot R."/>
        </authorList>
    </citation>
    <scope>NUCLEOTIDE SEQUENCE [LARGE SCALE GENOMIC DNA]</scope>
    <source>
        <strain evidence="7 8">RW8P3</strain>
    </source>
</reference>
<evidence type="ECO:0000256" key="1">
    <source>
        <dbReference type="ARBA" id="ARBA00004613"/>
    </source>
</evidence>
<dbReference type="SUPFAM" id="SSF51126">
    <property type="entry name" value="Pectin lyase-like"/>
    <property type="match status" value="1"/>
</dbReference>
<protein>
    <submittedName>
        <fullName evidence="7">Filamentous hemagglutinin family protein</fullName>
    </submittedName>
</protein>
<gene>
    <name evidence="7" type="ORF">HU752_017885</name>
</gene>
<keyword evidence="8" id="KW-1185">Reference proteome</keyword>
<dbReference type="PANTHER" id="PTHR12338">
    <property type="entry name" value="AUTOTRANSPORTER"/>
    <property type="match status" value="1"/>
</dbReference>
<dbReference type="NCBIfam" id="TIGR01901">
    <property type="entry name" value="adhes_NPXG"/>
    <property type="match status" value="1"/>
</dbReference>
<evidence type="ECO:0000256" key="2">
    <source>
        <dbReference type="ARBA" id="ARBA00022525"/>
    </source>
</evidence>
<dbReference type="SMART" id="SM00912">
    <property type="entry name" value="Haemagg_act"/>
    <property type="match status" value="1"/>
</dbReference>